<protein>
    <submittedName>
        <fullName evidence="2">ImmA/IrrE family metallo-endopeptidase</fullName>
    </submittedName>
</protein>
<comment type="caution">
    <text evidence="2">The sequence shown here is derived from an EMBL/GenBank/DDBJ whole genome shotgun (WGS) entry which is preliminary data.</text>
</comment>
<evidence type="ECO:0000313" key="2">
    <source>
        <dbReference type="EMBL" id="MED5019299.1"/>
    </source>
</evidence>
<sequence>MINDLLNEAAAAGVEVRTHVFGSSRLKGLYIDNVITLNSKALTSLSETVCILAEELGHHYTGYGNILNLRDIRSRKQEKRARNWGYERLVTLFGFVQAFESGARNRFEIAEFLGVTETYIDESIKHYQEKYGLYTTIENYIIYFEPLRIGKLFES</sequence>
<keyword evidence="3" id="KW-1185">Reference proteome</keyword>
<dbReference type="EMBL" id="JARTLD010000047">
    <property type="protein sequence ID" value="MED5019299.1"/>
    <property type="molecule type" value="Genomic_DNA"/>
</dbReference>
<feature type="domain" description="IrrE N-terminal-like" evidence="1">
    <location>
        <begin position="11"/>
        <end position="121"/>
    </location>
</feature>
<gene>
    <name evidence="2" type="ORF">P9847_18515</name>
</gene>
<dbReference type="Proteomes" id="UP001343257">
    <property type="component" value="Unassembled WGS sequence"/>
</dbReference>
<evidence type="ECO:0000259" key="1">
    <source>
        <dbReference type="Pfam" id="PF06114"/>
    </source>
</evidence>
<dbReference type="InterPro" id="IPR010359">
    <property type="entry name" value="IrrE_HExxH"/>
</dbReference>
<dbReference type="Pfam" id="PF06114">
    <property type="entry name" value="Peptidase_M78"/>
    <property type="match status" value="1"/>
</dbReference>
<name>A0ABU6PWS1_9BACL</name>
<accession>A0ABU6PWS1</accession>
<proteinExistence type="predicted"/>
<dbReference type="RefSeq" id="WP_328280173.1">
    <property type="nucleotide sequence ID" value="NZ_JARTLD010000047.1"/>
</dbReference>
<evidence type="ECO:0000313" key="3">
    <source>
        <dbReference type="Proteomes" id="UP001343257"/>
    </source>
</evidence>
<organism evidence="2 3">
    <name type="scientific">Paenibacillus chibensis</name>
    <dbReference type="NCBI Taxonomy" id="59846"/>
    <lineage>
        <taxon>Bacteria</taxon>
        <taxon>Bacillati</taxon>
        <taxon>Bacillota</taxon>
        <taxon>Bacilli</taxon>
        <taxon>Bacillales</taxon>
        <taxon>Paenibacillaceae</taxon>
        <taxon>Paenibacillus</taxon>
    </lineage>
</organism>
<reference evidence="2 3" key="1">
    <citation type="submission" date="2023-03" db="EMBL/GenBank/DDBJ databases">
        <title>Bacillus Genome Sequencing.</title>
        <authorList>
            <person name="Dunlap C."/>
        </authorList>
    </citation>
    <scope>NUCLEOTIDE SEQUENCE [LARGE SCALE GENOMIC DNA]</scope>
    <source>
        <strain evidence="2 3">NRS-52</strain>
    </source>
</reference>